<dbReference type="SUPFAM" id="SSF53335">
    <property type="entry name" value="S-adenosyl-L-methionine-dependent methyltransferases"/>
    <property type="match status" value="1"/>
</dbReference>
<dbReference type="Pfam" id="PF05050">
    <property type="entry name" value="Methyltransf_21"/>
    <property type="match status" value="1"/>
</dbReference>
<proteinExistence type="predicted"/>
<name>A0A371IVK4_9FIRM</name>
<dbReference type="OrthoDB" id="5329963at2"/>
<feature type="domain" description="Methyltransferase FkbM" evidence="1">
    <location>
        <begin position="174"/>
        <end position="329"/>
    </location>
</feature>
<evidence type="ECO:0000259" key="1">
    <source>
        <dbReference type="Pfam" id="PF05050"/>
    </source>
</evidence>
<dbReference type="Gene3D" id="3.40.50.150">
    <property type="entry name" value="Vaccinia Virus protein VP39"/>
    <property type="match status" value="1"/>
</dbReference>
<comment type="caution">
    <text evidence="3">The sequence shown here is derived from an EMBL/GenBank/DDBJ whole genome shotgun (WGS) entry which is preliminary data.</text>
</comment>
<dbReference type="InterPro" id="IPR029063">
    <property type="entry name" value="SAM-dependent_MTases_sf"/>
</dbReference>
<protein>
    <submittedName>
        <fullName evidence="3">FkbM family methyltransferase</fullName>
    </submittedName>
</protein>
<dbReference type="Proteomes" id="UP000243494">
    <property type="component" value="Unassembled WGS sequence"/>
</dbReference>
<dbReference type="RefSeq" id="WP_095405896.1">
    <property type="nucleotide sequence ID" value="NZ_NOJZ02000002.1"/>
</dbReference>
<reference evidence="3 4" key="1">
    <citation type="journal article" date="2017" name="Genome Announc.">
        <title>Draft Genome Sequence of Romboutsia maritimum sp. nov. Strain CCRI-22766(T), Isolated from Coastal Estuarine Mud.</title>
        <authorList>
            <person name="Maheux A.F."/>
            <person name="Boudreau D.K."/>
            <person name="Berube E."/>
            <person name="Boissinot M."/>
            <person name="Raymond F."/>
            <person name="Brodeur S."/>
            <person name="Corbeil J."/>
            <person name="Brightwell G."/>
            <person name="Broda D."/>
            <person name="Omar R.F."/>
            <person name="Bergeron M.G."/>
        </authorList>
    </citation>
    <scope>NUCLEOTIDE SEQUENCE [LARGE SCALE GENOMIC DNA]</scope>
    <source>
        <strain evidence="3 4">CCRI-22766</strain>
    </source>
</reference>
<gene>
    <name evidence="3" type="ORF">CHF27_002400</name>
</gene>
<evidence type="ECO:0000259" key="2">
    <source>
        <dbReference type="Pfam" id="PF08484"/>
    </source>
</evidence>
<dbReference type="NCBIfam" id="TIGR01444">
    <property type="entry name" value="fkbM_fam"/>
    <property type="match status" value="1"/>
</dbReference>
<keyword evidence="3" id="KW-0808">Transferase</keyword>
<dbReference type="GO" id="GO:0008168">
    <property type="term" value="F:methyltransferase activity"/>
    <property type="evidence" value="ECO:0007669"/>
    <property type="project" value="UniProtKB-KW"/>
</dbReference>
<dbReference type="GO" id="GO:0032259">
    <property type="term" value="P:methylation"/>
    <property type="evidence" value="ECO:0007669"/>
    <property type="project" value="UniProtKB-KW"/>
</dbReference>
<evidence type="ECO:0000313" key="4">
    <source>
        <dbReference type="Proteomes" id="UP000243494"/>
    </source>
</evidence>
<evidence type="ECO:0000313" key="3">
    <source>
        <dbReference type="EMBL" id="RDY24510.1"/>
    </source>
</evidence>
<dbReference type="Gene3D" id="3.40.50.720">
    <property type="entry name" value="NAD(P)-binding Rossmann-like Domain"/>
    <property type="match status" value="1"/>
</dbReference>
<sequence length="356" mass="41047">MIKTEMLDADDKINVDDLKNKNVVLFGVGVYGQMVEQYLKEQDIEIAFYCDNNKDKQGTYINNIKVISPNEILKVDNYVVFVTARHCVKEILNQLKSMNIQAISFDNFIVNSRYEEFEYVYNDILGDEKSKEVYISILKSMLTGDSKYCEKIMEGSSFYALPNFTNTGNDIFVDAGAYVGDTVEQFIWNNIGQFKKIYAFEPGEKQFMAMQYRLSRLLKEWAIPENKIQCIKAGLGIKTEEKLYFENNDALLCNNFSGISAEGKAKKSMIYSLDEYLNGDRVTFIKSDIEGFEMELLKGSEKTLKSYKPKLAISVYHKPDDLIEITKYLKTIVPEYKMALRHHAPTLVDTVLYCWI</sequence>
<dbReference type="AlphaFoldDB" id="A0A371IVK4"/>
<keyword evidence="3" id="KW-0489">Methyltransferase</keyword>
<organism evidence="3 4">
    <name type="scientific">Romboutsia maritimum</name>
    <dbReference type="NCBI Taxonomy" id="2020948"/>
    <lineage>
        <taxon>Bacteria</taxon>
        <taxon>Bacillati</taxon>
        <taxon>Bacillota</taxon>
        <taxon>Clostridia</taxon>
        <taxon>Peptostreptococcales</taxon>
        <taxon>Peptostreptococcaceae</taxon>
        <taxon>Romboutsia</taxon>
    </lineage>
</organism>
<accession>A0A371IVK4</accession>
<feature type="domain" description="C-methyltransferase" evidence="2">
    <location>
        <begin position="19"/>
        <end position="99"/>
    </location>
</feature>
<dbReference type="Pfam" id="PF08484">
    <property type="entry name" value="Methyltransf_14"/>
    <property type="match status" value="1"/>
</dbReference>
<dbReference type="InterPro" id="IPR013691">
    <property type="entry name" value="MeTrfase_14"/>
</dbReference>
<keyword evidence="4" id="KW-1185">Reference proteome</keyword>
<dbReference type="InterPro" id="IPR006342">
    <property type="entry name" value="FkbM_mtfrase"/>
</dbReference>
<dbReference type="EMBL" id="NOJZ02000002">
    <property type="protein sequence ID" value="RDY24510.1"/>
    <property type="molecule type" value="Genomic_DNA"/>
</dbReference>